<proteinExistence type="inferred from homology"/>
<dbReference type="PROSITE" id="PS51904">
    <property type="entry name" value="GLYCOSYL_HYDROL_F25_2"/>
    <property type="match status" value="1"/>
</dbReference>
<dbReference type="InterPro" id="IPR002053">
    <property type="entry name" value="Glyco_hydro_25"/>
</dbReference>
<evidence type="ECO:0000313" key="2">
    <source>
        <dbReference type="EMBL" id="OIQ87566.1"/>
    </source>
</evidence>
<dbReference type="CDD" id="cd00599">
    <property type="entry name" value="GH25_muramidase"/>
    <property type="match status" value="1"/>
</dbReference>
<dbReference type="PROSITE" id="PS51318">
    <property type="entry name" value="TAT"/>
    <property type="match status" value="1"/>
</dbReference>
<dbReference type="Pfam" id="PF01183">
    <property type="entry name" value="Glyco_hydro_25"/>
    <property type="match status" value="1"/>
</dbReference>
<dbReference type="GO" id="GO:0016998">
    <property type="term" value="P:cell wall macromolecule catabolic process"/>
    <property type="evidence" value="ECO:0007669"/>
    <property type="project" value="InterPro"/>
</dbReference>
<dbReference type="Gene3D" id="3.20.20.80">
    <property type="entry name" value="Glycosidases"/>
    <property type="match status" value="1"/>
</dbReference>
<protein>
    <submittedName>
        <fullName evidence="2">Lysozyme M1</fullName>
        <ecNumber evidence="2">3.2.1.17</ecNumber>
    </submittedName>
</protein>
<dbReference type="PANTHER" id="PTHR34135">
    <property type="entry name" value="LYSOZYME"/>
    <property type="match status" value="1"/>
</dbReference>
<dbReference type="PANTHER" id="PTHR34135:SF2">
    <property type="entry name" value="LYSOZYME"/>
    <property type="match status" value="1"/>
</dbReference>
<name>A0A1J5QV65_9ZZZZ</name>
<accession>A0A1J5QV65</accession>
<dbReference type="InterPro" id="IPR006311">
    <property type="entry name" value="TAT_signal"/>
</dbReference>
<dbReference type="SUPFAM" id="SSF51445">
    <property type="entry name" value="(Trans)glycosidases"/>
    <property type="match status" value="1"/>
</dbReference>
<keyword evidence="2" id="KW-0378">Hydrolase</keyword>
<keyword evidence="2" id="KW-0326">Glycosidase</keyword>
<gene>
    <name evidence="2" type="primary">acm_1</name>
    <name evidence="2" type="ORF">GALL_305730</name>
</gene>
<dbReference type="GO" id="GO:0009253">
    <property type="term" value="P:peptidoglycan catabolic process"/>
    <property type="evidence" value="ECO:0007669"/>
    <property type="project" value="InterPro"/>
</dbReference>
<dbReference type="InterPro" id="IPR017853">
    <property type="entry name" value="GH"/>
</dbReference>
<comment type="caution">
    <text evidence="2">The sequence shown here is derived from an EMBL/GenBank/DDBJ whole genome shotgun (WGS) entry which is preliminary data.</text>
</comment>
<dbReference type="AlphaFoldDB" id="A0A1J5QV65"/>
<dbReference type="GO" id="GO:0016052">
    <property type="term" value="P:carbohydrate catabolic process"/>
    <property type="evidence" value="ECO:0007669"/>
    <property type="project" value="TreeGrafter"/>
</dbReference>
<dbReference type="GO" id="GO:0003796">
    <property type="term" value="F:lysozyme activity"/>
    <property type="evidence" value="ECO:0007669"/>
    <property type="project" value="UniProtKB-EC"/>
</dbReference>
<reference evidence="2" key="1">
    <citation type="submission" date="2016-10" db="EMBL/GenBank/DDBJ databases">
        <title>Sequence of Gallionella enrichment culture.</title>
        <authorList>
            <person name="Poehlein A."/>
            <person name="Muehling M."/>
            <person name="Daniel R."/>
        </authorList>
    </citation>
    <scope>NUCLEOTIDE SEQUENCE</scope>
</reference>
<dbReference type="EMBL" id="MLJW01000416">
    <property type="protein sequence ID" value="OIQ87566.1"/>
    <property type="molecule type" value="Genomic_DNA"/>
</dbReference>
<organism evidence="2">
    <name type="scientific">mine drainage metagenome</name>
    <dbReference type="NCBI Taxonomy" id="410659"/>
    <lineage>
        <taxon>unclassified sequences</taxon>
        <taxon>metagenomes</taxon>
        <taxon>ecological metagenomes</taxon>
    </lineage>
</organism>
<sequence>MLTRRTLLAGLVGLASLPLAAPAWARASARHRQPVPLDGVIDISHMTESVNFEKARRHSRLIGVIHKASEGGDWRDPLYARRRAEAEAAGLLWGAYHFGTREYSGHRQAELFLHTARPGHHTLLALDFEYNDQDPANSMRLHQAEDFVRTVVAATGRHPMIYTNQAWADGQAMGEGRHHQHLHHGVPSDSILAQCPLWLADYRTHPQVPRAWRGKGWAFWQYAGDTEDGGPRHRRVRGISGINRCDRNLFHGDLAALRRFWHSMVG</sequence>
<dbReference type="EC" id="3.2.1.17" evidence="2"/>
<evidence type="ECO:0000256" key="1">
    <source>
        <dbReference type="ARBA" id="ARBA00010646"/>
    </source>
</evidence>
<comment type="similarity">
    <text evidence="1">Belongs to the glycosyl hydrolase 25 family.</text>
</comment>